<proteinExistence type="inferred from homology"/>
<comment type="caution">
    <text evidence="8">The sequence shown here is derived from an EMBL/GenBank/DDBJ whole genome shotgun (WGS) entry which is preliminary data.</text>
</comment>
<dbReference type="InterPro" id="IPR001444">
    <property type="entry name" value="Flag_bb_rod_N"/>
</dbReference>
<keyword evidence="9" id="KW-1185">Reference proteome</keyword>
<dbReference type="EMBL" id="BAAACF010000001">
    <property type="protein sequence ID" value="GAA0724190.1"/>
    <property type="molecule type" value="Genomic_DNA"/>
</dbReference>
<dbReference type="InterPro" id="IPR019776">
    <property type="entry name" value="Flagellar_basal_body_rod_CS"/>
</dbReference>
<gene>
    <name evidence="8" type="primary">flgB</name>
    <name evidence="8" type="ORF">GCM10008905_17750</name>
</gene>
<evidence type="ECO:0000313" key="9">
    <source>
        <dbReference type="Proteomes" id="UP001500339"/>
    </source>
</evidence>
<comment type="function">
    <text evidence="5 6">Structural component of flagellum, the bacterial motility apparatus. Part of the rod structure of flagellar basal body.</text>
</comment>
<dbReference type="InterPro" id="IPR006300">
    <property type="entry name" value="FlgB"/>
</dbReference>
<keyword evidence="8" id="KW-0966">Cell projection</keyword>
<accession>A0ABP3U4K0</accession>
<keyword evidence="8" id="KW-0969">Cilium</keyword>
<evidence type="ECO:0000256" key="3">
    <source>
        <dbReference type="ARBA" id="ARBA00014376"/>
    </source>
</evidence>
<dbReference type="PROSITE" id="PS00588">
    <property type="entry name" value="FLAGELLA_BB_ROD"/>
    <property type="match status" value="1"/>
</dbReference>
<comment type="subunit">
    <text evidence="6">The basal body constitutes a major portion of the flagellar organelle and consists of a number of rings mounted on a central rod.</text>
</comment>
<dbReference type="NCBIfam" id="TIGR01396">
    <property type="entry name" value="FlgB"/>
    <property type="match status" value="1"/>
</dbReference>
<dbReference type="Pfam" id="PF00460">
    <property type="entry name" value="Flg_bb_rod"/>
    <property type="match status" value="1"/>
</dbReference>
<evidence type="ECO:0000256" key="5">
    <source>
        <dbReference type="ARBA" id="ARBA00024934"/>
    </source>
</evidence>
<sequence>MSFNNTSIDRYNYNLFKKALDASTERGKIISNNIANVNTANYKRNYVVFEENLKNATGALEMKRTRESHIDVNSPKNEIEVKKDETSSMRQDGNNVNVDLEKVNQAANTLMYNALINGLNNRLSMKRYIINGR</sequence>
<feature type="domain" description="Flagellar basal body rod protein N-terminal" evidence="7">
    <location>
        <begin position="25"/>
        <end position="43"/>
    </location>
</feature>
<dbReference type="NCBIfam" id="NF009266">
    <property type="entry name" value="PRK12623.1"/>
    <property type="match status" value="1"/>
</dbReference>
<evidence type="ECO:0000256" key="4">
    <source>
        <dbReference type="ARBA" id="ARBA00023143"/>
    </source>
</evidence>
<organism evidence="8 9">
    <name type="scientific">Clostridium malenominatum</name>
    <dbReference type="NCBI Taxonomy" id="1539"/>
    <lineage>
        <taxon>Bacteria</taxon>
        <taxon>Bacillati</taxon>
        <taxon>Bacillota</taxon>
        <taxon>Clostridia</taxon>
        <taxon>Eubacteriales</taxon>
        <taxon>Clostridiaceae</taxon>
        <taxon>Clostridium</taxon>
    </lineage>
</organism>
<keyword evidence="8" id="KW-0282">Flagellum</keyword>
<evidence type="ECO:0000313" key="8">
    <source>
        <dbReference type="EMBL" id="GAA0724190.1"/>
    </source>
</evidence>
<name>A0ABP3U4K0_9CLOT</name>
<evidence type="ECO:0000256" key="6">
    <source>
        <dbReference type="PIRNR" id="PIRNR002889"/>
    </source>
</evidence>
<evidence type="ECO:0000256" key="1">
    <source>
        <dbReference type="ARBA" id="ARBA00004117"/>
    </source>
</evidence>
<protein>
    <recommendedName>
        <fullName evidence="3 6">Flagellar basal body rod protein FlgB</fullName>
    </recommendedName>
</protein>
<evidence type="ECO:0000259" key="7">
    <source>
        <dbReference type="Pfam" id="PF00460"/>
    </source>
</evidence>
<reference evidence="9" key="1">
    <citation type="journal article" date="2019" name="Int. J. Syst. Evol. Microbiol.">
        <title>The Global Catalogue of Microorganisms (GCM) 10K type strain sequencing project: providing services to taxonomists for standard genome sequencing and annotation.</title>
        <authorList>
            <consortium name="The Broad Institute Genomics Platform"/>
            <consortium name="The Broad Institute Genome Sequencing Center for Infectious Disease"/>
            <person name="Wu L."/>
            <person name="Ma J."/>
        </authorList>
    </citation>
    <scope>NUCLEOTIDE SEQUENCE [LARGE SCALE GENOMIC DNA]</scope>
    <source>
        <strain evidence="9">JCM 1405</strain>
    </source>
</reference>
<dbReference type="PIRSF" id="PIRSF002889">
    <property type="entry name" value="Rod_FlgB"/>
    <property type="match status" value="1"/>
</dbReference>
<comment type="similarity">
    <text evidence="2 6">Belongs to the flagella basal body rod proteins family.</text>
</comment>
<evidence type="ECO:0000256" key="2">
    <source>
        <dbReference type="ARBA" id="ARBA00009677"/>
    </source>
</evidence>
<comment type="subcellular location">
    <subcellularLocation>
        <location evidence="1 6">Bacterial flagellum basal body</location>
    </subcellularLocation>
</comment>
<keyword evidence="4 6" id="KW-0975">Bacterial flagellum</keyword>
<dbReference type="RefSeq" id="WP_343768931.1">
    <property type="nucleotide sequence ID" value="NZ_BAAACF010000001.1"/>
</dbReference>
<dbReference type="Proteomes" id="UP001500339">
    <property type="component" value="Unassembled WGS sequence"/>
</dbReference>